<evidence type="ECO:0008006" key="4">
    <source>
        <dbReference type="Google" id="ProtNLM"/>
    </source>
</evidence>
<evidence type="ECO:0000313" key="3">
    <source>
        <dbReference type="Proteomes" id="UP000016160"/>
    </source>
</evidence>
<evidence type="ECO:0000313" key="2">
    <source>
        <dbReference type="EMBL" id="CDF81189.1"/>
    </source>
</evidence>
<dbReference type="RefSeq" id="WP_038532746.1">
    <property type="nucleotide sequence ID" value="NZ_HG315671.1"/>
</dbReference>
<accession>T2KSC7</accession>
<dbReference type="Proteomes" id="UP000016160">
    <property type="component" value="Chromosome"/>
</dbReference>
<dbReference type="AlphaFoldDB" id="T2KSC7"/>
<dbReference type="PATRIC" id="fig|1347342.6.peg.3508"/>
<feature type="chain" id="PRO_5004602844" description="Lipoprotein" evidence="1">
    <location>
        <begin position="22"/>
        <end position="159"/>
    </location>
</feature>
<organism evidence="2 3">
    <name type="scientific">Formosa agariphila (strain DSM 15362 / KCTC 12365 / LMG 23005 / KMM 3901 / M-2Alg 35-1)</name>
    <dbReference type="NCBI Taxonomy" id="1347342"/>
    <lineage>
        <taxon>Bacteria</taxon>
        <taxon>Pseudomonadati</taxon>
        <taxon>Bacteroidota</taxon>
        <taxon>Flavobacteriia</taxon>
        <taxon>Flavobacteriales</taxon>
        <taxon>Flavobacteriaceae</taxon>
        <taxon>Formosa</taxon>
    </lineage>
</organism>
<keyword evidence="3" id="KW-1185">Reference proteome</keyword>
<dbReference type="OrthoDB" id="1364277at2"/>
<sequence length="159" mass="18233">MKSFKIFLLFSVLLSSITNCASQKIEKIPPIQISYIYKQHWHSGQKAGGSGTNIFIELESELPENITLDSIYFETFRLALKQDSHNPLQLVGRRVVDSKKDYTIPVLNPVEKLETSNTTLNSSKFELEKNECVLRYTSSGTIKYYKYDSLYTKQTPLIP</sequence>
<name>T2KSC7_FORAG</name>
<keyword evidence="1" id="KW-0732">Signal</keyword>
<gene>
    <name evidence="2" type="ORF">BN863_34770</name>
</gene>
<dbReference type="STRING" id="1347342.BN863_34770"/>
<evidence type="ECO:0000256" key="1">
    <source>
        <dbReference type="SAM" id="SignalP"/>
    </source>
</evidence>
<feature type="signal peptide" evidence="1">
    <location>
        <begin position="1"/>
        <end position="21"/>
    </location>
</feature>
<dbReference type="HOGENOM" id="CLU_1658252_0_0_10"/>
<proteinExistence type="predicted"/>
<reference evidence="2 3" key="1">
    <citation type="journal article" date="2013" name="Appl. Environ. Microbiol.">
        <title>The genome of the alga-associated marine flavobacterium Formosa agariphila KMM 3901T reveals a broad potential for degradation of algal polysaccharides.</title>
        <authorList>
            <person name="Mann A.J."/>
            <person name="Hahnke R.L."/>
            <person name="Huang S."/>
            <person name="Werner J."/>
            <person name="Xing P."/>
            <person name="Barbeyron T."/>
            <person name="Huettel B."/>
            <person name="Stueber K."/>
            <person name="Reinhardt R."/>
            <person name="Harder J."/>
            <person name="Gloeckner F.O."/>
            <person name="Amann R.I."/>
            <person name="Teeling H."/>
        </authorList>
    </citation>
    <scope>NUCLEOTIDE SEQUENCE [LARGE SCALE GENOMIC DNA]</scope>
    <source>
        <strain evidence="3">DSM 15362 / KCTC 12365 / LMG 23005 / KMM 3901</strain>
    </source>
</reference>
<protein>
    <recommendedName>
        <fullName evidence="4">Lipoprotein</fullName>
    </recommendedName>
</protein>
<dbReference type="EMBL" id="HG315671">
    <property type="protein sequence ID" value="CDF81189.1"/>
    <property type="molecule type" value="Genomic_DNA"/>
</dbReference>